<accession>A0A1G7LFH2</accession>
<keyword evidence="2" id="KW-0732">Signal</keyword>
<organism evidence="3 4">
    <name type="scientific">Desulfovibrio legallii</name>
    <dbReference type="NCBI Taxonomy" id="571438"/>
    <lineage>
        <taxon>Bacteria</taxon>
        <taxon>Pseudomonadati</taxon>
        <taxon>Thermodesulfobacteriota</taxon>
        <taxon>Desulfovibrionia</taxon>
        <taxon>Desulfovibrionales</taxon>
        <taxon>Desulfovibrionaceae</taxon>
        <taxon>Desulfovibrio</taxon>
    </lineage>
</organism>
<evidence type="ECO:0000256" key="1">
    <source>
        <dbReference type="SAM" id="MobiDB-lite"/>
    </source>
</evidence>
<name>A0A1G7LFH2_9BACT</name>
<sequence>MNPGPRAHRRPQILLLLTVLLAAFAPSTAAARPRSLQDLAAITGKLVKTGIKYGEIPSLYRPRYDRTADADLSLSSDDVVFVVQLPDGPRIYPQNIMAWHQVVNEVVDDNAYAITYCPITGTLMAYDASMGGLNLIFDPEGRLYDGNSVLIDRNSGSLWLQETGMAFEGPLLGRGLPQLPVFWTTWGAAKSVYPKARVLAPPPGNRPYGRDPYGSYARTDTYYQNDRLIYPVLRLDRRFPHKTPMLCLEYEGYLAAIDIKYVKKQGAVNFFVGPHALLAAYDGQLGVVRVFNRRVWNDPFLFIARYGKLQDLTTRSLWSPATGKALDGNMKGAGLTQIYGVYSMWFAWYSMNPETLVIPGPGEVPRDLLSPHPPGQDNGSPP</sequence>
<dbReference type="Proteomes" id="UP000199355">
    <property type="component" value="Unassembled WGS sequence"/>
</dbReference>
<dbReference type="RefSeq" id="WP_257243138.1">
    <property type="nucleotide sequence ID" value="NZ_FNBX01000006.1"/>
</dbReference>
<feature type="region of interest" description="Disordered" evidence="1">
    <location>
        <begin position="362"/>
        <end position="382"/>
    </location>
</feature>
<evidence type="ECO:0008006" key="5">
    <source>
        <dbReference type="Google" id="ProtNLM"/>
    </source>
</evidence>
<gene>
    <name evidence="3" type="ORF">SAMN05192586_10651</name>
</gene>
<dbReference type="EMBL" id="FNBX01000006">
    <property type="protein sequence ID" value="SDF48084.1"/>
    <property type="molecule type" value="Genomic_DNA"/>
</dbReference>
<dbReference type="InterPro" id="IPR021516">
    <property type="entry name" value="DUF3179"/>
</dbReference>
<keyword evidence="4" id="KW-1185">Reference proteome</keyword>
<evidence type="ECO:0000313" key="3">
    <source>
        <dbReference type="EMBL" id="SDF48084.1"/>
    </source>
</evidence>
<dbReference type="AlphaFoldDB" id="A0A1G7LFH2"/>
<evidence type="ECO:0000313" key="4">
    <source>
        <dbReference type="Proteomes" id="UP000199355"/>
    </source>
</evidence>
<evidence type="ECO:0000256" key="2">
    <source>
        <dbReference type="SAM" id="SignalP"/>
    </source>
</evidence>
<reference evidence="4" key="1">
    <citation type="submission" date="2016-10" db="EMBL/GenBank/DDBJ databases">
        <authorList>
            <person name="Varghese N."/>
            <person name="Submissions S."/>
        </authorList>
    </citation>
    <scope>NUCLEOTIDE SEQUENCE [LARGE SCALE GENOMIC DNA]</scope>
    <source>
        <strain evidence="4">KHC7</strain>
    </source>
</reference>
<protein>
    <recommendedName>
        <fullName evidence="5">DUF3179 domain-containing protein</fullName>
    </recommendedName>
</protein>
<dbReference type="Pfam" id="PF11376">
    <property type="entry name" value="DUF3179"/>
    <property type="match status" value="1"/>
</dbReference>
<dbReference type="STRING" id="571438.SAMN05192586_10651"/>
<proteinExistence type="predicted"/>
<feature type="chain" id="PRO_5011534735" description="DUF3179 domain-containing protein" evidence="2">
    <location>
        <begin position="32"/>
        <end position="382"/>
    </location>
</feature>
<feature type="signal peptide" evidence="2">
    <location>
        <begin position="1"/>
        <end position="31"/>
    </location>
</feature>